<evidence type="ECO:0000313" key="1">
    <source>
        <dbReference type="EMBL" id="MBC5644323.1"/>
    </source>
</evidence>
<dbReference type="RefSeq" id="WP_128133855.1">
    <property type="nucleotide sequence ID" value="NZ_JACOOI010000017.1"/>
</dbReference>
<protein>
    <submittedName>
        <fullName evidence="1">DUF4884 domain-containing protein</fullName>
    </submittedName>
</protein>
<sequence length="100" mass="11442">MKRTNFIILSTVTLLSGIICLPSCITEKPISKVAPDNNPSYKVEYLFEHDGCKVYRFKDEGHYVYFTNCQGDVSSVESDSVRIVNKVRRQPVKIIREPSE</sequence>
<dbReference type="Pfam" id="PF16225">
    <property type="entry name" value="DUF4884"/>
    <property type="match status" value="1"/>
</dbReference>
<name>A0ABR7E584_9BACT</name>
<accession>A0ABR7E584</accession>
<dbReference type="Proteomes" id="UP000644010">
    <property type="component" value="Unassembled WGS sequence"/>
</dbReference>
<organism evidence="1 2">
    <name type="scientific">Parabacteroides segnis</name>
    <dbReference type="NCBI Taxonomy" id="2763058"/>
    <lineage>
        <taxon>Bacteria</taxon>
        <taxon>Pseudomonadati</taxon>
        <taxon>Bacteroidota</taxon>
        <taxon>Bacteroidia</taxon>
        <taxon>Bacteroidales</taxon>
        <taxon>Tannerellaceae</taxon>
        <taxon>Parabacteroides</taxon>
    </lineage>
</organism>
<reference evidence="1 2" key="1">
    <citation type="submission" date="2020-08" db="EMBL/GenBank/DDBJ databases">
        <title>Genome public.</title>
        <authorList>
            <person name="Liu C."/>
            <person name="Sun Q."/>
        </authorList>
    </citation>
    <scope>NUCLEOTIDE SEQUENCE [LARGE SCALE GENOMIC DNA]</scope>
    <source>
        <strain evidence="1 2">BX2</strain>
    </source>
</reference>
<keyword evidence="2" id="KW-1185">Reference proteome</keyword>
<proteinExistence type="predicted"/>
<dbReference type="EMBL" id="JACOOI010000017">
    <property type="protein sequence ID" value="MBC5644323.1"/>
    <property type="molecule type" value="Genomic_DNA"/>
</dbReference>
<dbReference type="InterPro" id="IPR032618">
    <property type="entry name" value="DUF4884"/>
</dbReference>
<gene>
    <name evidence="1" type="ORF">H8S77_15700</name>
</gene>
<comment type="caution">
    <text evidence="1">The sequence shown here is derived from an EMBL/GenBank/DDBJ whole genome shotgun (WGS) entry which is preliminary data.</text>
</comment>
<evidence type="ECO:0000313" key="2">
    <source>
        <dbReference type="Proteomes" id="UP000644010"/>
    </source>
</evidence>